<keyword evidence="1" id="KW-0472">Membrane</keyword>
<feature type="transmembrane region" description="Helical" evidence="1">
    <location>
        <begin position="12"/>
        <end position="36"/>
    </location>
</feature>
<reference evidence="2 3" key="1">
    <citation type="submission" date="2024-02" db="EMBL/GenBank/DDBJ databases">
        <title>Bacterial strain from lacustrine sediment.</title>
        <authorList>
            <person name="Petit C."/>
            <person name="Fadhlaoui K."/>
        </authorList>
    </citation>
    <scope>NUCLEOTIDE SEQUENCE [LARGE SCALE GENOMIC DNA]</scope>
    <source>
        <strain evidence="2 3">IPX-CK</strain>
    </source>
</reference>
<dbReference type="NCBIfam" id="TIGR02185">
    <property type="entry name" value="Trep_Strep"/>
    <property type="match status" value="1"/>
</dbReference>
<gene>
    <name evidence="2" type="ORF">V6984_20145</name>
</gene>
<feature type="transmembrane region" description="Helical" evidence="1">
    <location>
        <begin position="42"/>
        <end position="62"/>
    </location>
</feature>
<feature type="transmembrane region" description="Helical" evidence="1">
    <location>
        <begin position="91"/>
        <end position="110"/>
    </location>
</feature>
<feature type="transmembrane region" description="Helical" evidence="1">
    <location>
        <begin position="69"/>
        <end position="85"/>
    </location>
</feature>
<dbReference type="Proteomes" id="UP001451571">
    <property type="component" value="Chromosome"/>
</dbReference>
<evidence type="ECO:0000256" key="1">
    <source>
        <dbReference type="SAM" id="Phobius"/>
    </source>
</evidence>
<accession>A0ABZ3EU87</accession>
<dbReference type="EMBL" id="CP146256">
    <property type="protein sequence ID" value="XAH73787.1"/>
    <property type="molecule type" value="Genomic_DNA"/>
</dbReference>
<keyword evidence="3" id="KW-1185">Reference proteome</keyword>
<evidence type="ECO:0000313" key="3">
    <source>
        <dbReference type="Proteomes" id="UP001451571"/>
    </source>
</evidence>
<keyword evidence="1" id="KW-0812">Transmembrane</keyword>
<sequence>MKTITHQNKNLTVRDLVTTGIFCAVFLVLMMLGAGLLAPNPVLTFLMPCAVALLTGPAYMLLIAKVPKHGPVIILGVVIGLLMFVTGMYWMWSIALVLLGIVADFIAGAGRFRNITLNIVSFVIFSLNPMGSYLMLWINRDSYFSYMVGKGTEQSYVDTMGATAQNWMLPAMIVSIIVTGLISAIAGKILLRKQFEKAGMTA</sequence>
<dbReference type="InterPro" id="IPR011733">
    <property type="entry name" value="CHP02185_IM"/>
</dbReference>
<organism evidence="2 3">
    <name type="scientific">Kineothrix sedimenti</name>
    <dbReference type="NCBI Taxonomy" id="3123317"/>
    <lineage>
        <taxon>Bacteria</taxon>
        <taxon>Bacillati</taxon>
        <taxon>Bacillota</taxon>
        <taxon>Clostridia</taxon>
        <taxon>Lachnospirales</taxon>
        <taxon>Lachnospiraceae</taxon>
        <taxon>Kineothrix</taxon>
    </lineage>
</organism>
<evidence type="ECO:0000313" key="2">
    <source>
        <dbReference type="EMBL" id="XAH73787.1"/>
    </source>
</evidence>
<dbReference type="RefSeq" id="WP_342757388.1">
    <property type="nucleotide sequence ID" value="NZ_CP146256.1"/>
</dbReference>
<feature type="transmembrane region" description="Helical" evidence="1">
    <location>
        <begin position="167"/>
        <end position="191"/>
    </location>
</feature>
<proteinExistence type="predicted"/>
<feature type="transmembrane region" description="Helical" evidence="1">
    <location>
        <begin position="117"/>
        <end position="138"/>
    </location>
</feature>
<name>A0ABZ3EU87_9FIRM</name>
<keyword evidence="1" id="KW-1133">Transmembrane helix</keyword>
<dbReference type="Pfam" id="PF09605">
    <property type="entry name" value="Trep_Strep"/>
    <property type="match status" value="1"/>
</dbReference>
<protein>
    <submittedName>
        <fullName evidence="2">MptD family putative ECF transporter S component</fullName>
    </submittedName>
</protein>